<evidence type="ECO:0000313" key="1">
    <source>
        <dbReference type="EMBL" id="NYT74219.1"/>
    </source>
</evidence>
<dbReference type="AlphaFoldDB" id="A0A7Z0N9P0"/>
<organism evidence="1 2">
    <name type="scientific">Vreelandella sedimenti</name>
    <dbReference type="NCBI Taxonomy" id="2729618"/>
    <lineage>
        <taxon>Bacteria</taxon>
        <taxon>Pseudomonadati</taxon>
        <taxon>Pseudomonadota</taxon>
        <taxon>Gammaproteobacteria</taxon>
        <taxon>Oceanospirillales</taxon>
        <taxon>Halomonadaceae</taxon>
        <taxon>Vreelandella</taxon>
    </lineage>
</organism>
<accession>A0A7Z0N9P0</accession>
<dbReference type="Proteomes" id="UP000520876">
    <property type="component" value="Unassembled WGS sequence"/>
</dbReference>
<sequence>MSKREEQLNRLANVNEFITIIASMGRRFFNYTPESGLDRCAWMYLDNHGHVYFVDAYSEKRIYTHYSGRWKGFTSGGTLKCLVELFRDHIKRDAKLNRRYFDIDSPFPCPWGYPPECYPKLCRAAYRLGIIEPLT</sequence>
<dbReference type="RefSeq" id="WP_180094420.1">
    <property type="nucleotide sequence ID" value="NZ_JACCGK010000016.1"/>
</dbReference>
<keyword evidence="2" id="KW-1185">Reference proteome</keyword>
<protein>
    <submittedName>
        <fullName evidence="1">Uncharacterized protein</fullName>
    </submittedName>
</protein>
<reference evidence="1 2" key="1">
    <citation type="submission" date="2020-07" db="EMBL/GenBank/DDBJ databases">
        <title>Halomonas sp. QX-2 draft genome sequence.</title>
        <authorList>
            <person name="Qiu X."/>
        </authorList>
    </citation>
    <scope>NUCLEOTIDE SEQUENCE [LARGE SCALE GENOMIC DNA]</scope>
    <source>
        <strain evidence="1 2">QX-2</strain>
    </source>
</reference>
<name>A0A7Z0N9P0_9GAMM</name>
<dbReference type="EMBL" id="JACCGK010000016">
    <property type="protein sequence ID" value="NYT74219.1"/>
    <property type="molecule type" value="Genomic_DNA"/>
</dbReference>
<comment type="caution">
    <text evidence="1">The sequence shown here is derived from an EMBL/GenBank/DDBJ whole genome shotgun (WGS) entry which is preliminary data.</text>
</comment>
<proteinExistence type="predicted"/>
<evidence type="ECO:0000313" key="2">
    <source>
        <dbReference type="Proteomes" id="UP000520876"/>
    </source>
</evidence>
<gene>
    <name evidence="1" type="ORF">HZU72_17550</name>
</gene>